<evidence type="ECO:0000313" key="1">
    <source>
        <dbReference type="EMBL" id="UOO89511.1"/>
    </source>
</evidence>
<organism evidence="1 2">
    <name type="scientific">Vitreoscilla massiliensis</name>
    <dbReference type="NCBI Taxonomy" id="1689272"/>
    <lineage>
        <taxon>Bacteria</taxon>
        <taxon>Pseudomonadati</taxon>
        <taxon>Pseudomonadota</taxon>
        <taxon>Betaproteobacteria</taxon>
        <taxon>Neisseriales</taxon>
        <taxon>Neisseriaceae</taxon>
        <taxon>Vitreoscilla</taxon>
    </lineage>
</organism>
<sequence length="176" mass="19453">MAIDTKSFEMQLKAGLVEIREQAQEVLVDTALEIMRDTVMATPVDNGALRSNWRMAVDSTDTDYDESHVKGEGLSAAATLAAKIKSDGTQFDHITISNNLPYAKVVEYGGYPNPPKLGTRVRAKKDKDGKVTEAAYYEIRSEGGYSKQAPKGMLRISLLKFNSIARKHAKKRMGKK</sequence>
<accession>A0ABY4E2C7</accession>
<protein>
    <submittedName>
        <fullName evidence="1">HK97 gp10 family phage protein</fullName>
    </submittedName>
</protein>
<dbReference type="Proteomes" id="UP000832011">
    <property type="component" value="Chromosome"/>
</dbReference>
<dbReference type="RefSeq" id="WP_058357200.1">
    <property type="nucleotide sequence ID" value="NZ_CABKVG010000010.1"/>
</dbReference>
<reference evidence="1 2" key="1">
    <citation type="journal article" date="2022" name="Res Sq">
        <title>Evolution of multicellular longitudinally dividing oral cavity symbionts (Neisseriaceae).</title>
        <authorList>
            <person name="Nyongesa S."/>
            <person name="Weber P."/>
            <person name="Bernet E."/>
            <person name="Pullido F."/>
            <person name="Nieckarz M."/>
            <person name="Delaby M."/>
            <person name="Nieves C."/>
            <person name="Viehboeck T."/>
            <person name="Krause N."/>
            <person name="Rivera-Millot A."/>
            <person name="Nakamura A."/>
            <person name="Vischer N."/>
            <person name="VanNieuwenhze M."/>
            <person name="Brun Y."/>
            <person name="Cava F."/>
            <person name="Bulgheresi S."/>
            <person name="Veyrier F."/>
        </authorList>
    </citation>
    <scope>NUCLEOTIDE SEQUENCE [LARGE SCALE GENOMIC DNA]</scope>
    <source>
        <strain evidence="1 2">SN4</strain>
    </source>
</reference>
<keyword evidence="2" id="KW-1185">Reference proteome</keyword>
<dbReference type="Pfam" id="PF04883">
    <property type="entry name" value="HK97-gp10_like"/>
    <property type="match status" value="1"/>
</dbReference>
<evidence type="ECO:0000313" key="2">
    <source>
        <dbReference type="Proteomes" id="UP000832011"/>
    </source>
</evidence>
<dbReference type="InterPro" id="IPR010064">
    <property type="entry name" value="HK97-gp10_tail"/>
</dbReference>
<dbReference type="EMBL" id="CP091511">
    <property type="protein sequence ID" value="UOO89511.1"/>
    <property type="molecule type" value="Genomic_DNA"/>
</dbReference>
<proteinExistence type="predicted"/>
<name>A0ABY4E2C7_9NEIS</name>
<gene>
    <name evidence="1" type="ORF">LVJ82_00585</name>
</gene>